<feature type="domain" description="Ribosomal protein mS38 C-terminal" evidence="6">
    <location>
        <begin position="109"/>
        <end position="139"/>
    </location>
</feature>
<dbReference type="EMBL" id="CABIKO010000099">
    <property type="protein sequence ID" value="VVA25848.1"/>
    <property type="molecule type" value="Genomic_DNA"/>
</dbReference>
<name>A0A5E4FJN1_PRUDU</name>
<dbReference type="OMA" id="NKSTQRF"/>
<reference evidence="8" key="1">
    <citation type="journal article" date="2020" name="Plant J.">
        <title>Transposons played a major role in the diversification between the closely related almond and peach genomes: results from the almond genome sequence.</title>
        <authorList>
            <person name="Alioto T."/>
            <person name="Alexiou K.G."/>
            <person name="Bardil A."/>
            <person name="Barteri F."/>
            <person name="Castanera R."/>
            <person name="Cruz F."/>
            <person name="Dhingra A."/>
            <person name="Duval H."/>
            <person name="Fernandez I Marti A."/>
            <person name="Frias L."/>
            <person name="Galan B."/>
            <person name="Garcia J.L."/>
            <person name="Howad W."/>
            <person name="Gomez-Garrido J."/>
            <person name="Gut M."/>
            <person name="Julca I."/>
            <person name="Morata J."/>
            <person name="Puigdomenech P."/>
            <person name="Ribeca P."/>
            <person name="Rubio Cabetas M.J."/>
            <person name="Vlasova A."/>
            <person name="Wirthensohn M."/>
            <person name="Garcia-Mas J."/>
            <person name="Gabaldon T."/>
            <person name="Casacuberta J.M."/>
            <person name="Arus P."/>
        </authorList>
    </citation>
    <scope>NUCLEOTIDE SEQUENCE [LARGE SCALE GENOMIC DNA]</scope>
    <source>
        <strain evidence="8">cv. Texas</strain>
    </source>
</reference>
<evidence type="ECO:0000256" key="4">
    <source>
        <dbReference type="ARBA" id="ARBA00035682"/>
    </source>
</evidence>
<dbReference type="AlphaFoldDB" id="A0A5E4FJN1"/>
<protein>
    <recommendedName>
        <fullName evidence="4">Small ribosomal subunit protein mS38</fullName>
    </recommendedName>
</protein>
<dbReference type="SMART" id="SM01155">
    <property type="entry name" value="DUF1713"/>
    <property type="match status" value="1"/>
</dbReference>
<dbReference type="Proteomes" id="UP000327085">
    <property type="component" value="Chromosome 5"/>
</dbReference>
<dbReference type="PANTHER" id="PTHR32035">
    <property type="entry name" value="AURORA KINASE A-INTERACTING PROTEIN"/>
    <property type="match status" value="1"/>
</dbReference>
<gene>
    <name evidence="7" type="ORF">ALMOND_2B028258</name>
</gene>
<keyword evidence="2" id="KW-0496">Mitochondrion</keyword>
<dbReference type="PANTHER" id="PTHR32035:SF3">
    <property type="entry name" value="SMALL RIBOSOMAL SUBUNIT PROTEIN MS38"/>
    <property type="match status" value="1"/>
</dbReference>
<evidence type="ECO:0000256" key="3">
    <source>
        <dbReference type="ARBA" id="ARBA00035647"/>
    </source>
</evidence>
<feature type="compositionally biased region" description="Basic residues" evidence="5">
    <location>
        <begin position="114"/>
        <end position="139"/>
    </location>
</feature>
<dbReference type="Gramene" id="VVA25848">
    <property type="protein sequence ID" value="VVA25848"/>
    <property type="gene ID" value="Prudul26B028258"/>
</dbReference>
<comment type="subcellular location">
    <subcellularLocation>
        <location evidence="1">Mitochondrion</location>
    </subcellularLocation>
</comment>
<dbReference type="FunCoup" id="A0A5E4FJN1">
    <property type="interactions" value="611"/>
</dbReference>
<evidence type="ECO:0000256" key="1">
    <source>
        <dbReference type="ARBA" id="ARBA00004173"/>
    </source>
</evidence>
<sequence length="139" mass="15927">MASFLHKLNKNTPYLRTVTSLKTHLFPKPTPSVISHHSHLGHPKPECSENSVPHLGPSSFHNVETSNSFPIFPNFPFGYCMNPISSTGFEQLGAFEAVEVESNDARTIWADSVKKKRKKKMNKHKYKKLRKRLRRKSRA</sequence>
<dbReference type="Pfam" id="PF08213">
    <property type="entry name" value="COX24_C"/>
    <property type="match status" value="1"/>
</dbReference>
<dbReference type="InterPro" id="IPR013177">
    <property type="entry name" value="Ribosomal_mS38_C"/>
</dbReference>
<feature type="region of interest" description="Disordered" evidence="5">
    <location>
        <begin position="32"/>
        <end position="53"/>
    </location>
</feature>
<evidence type="ECO:0000256" key="2">
    <source>
        <dbReference type="ARBA" id="ARBA00023128"/>
    </source>
</evidence>
<dbReference type="InParanoid" id="A0A5E4FJN1"/>
<proteinExistence type="inferred from homology"/>
<evidence type="ECO:0000256" key="5">
    <source>
        <dbReference type="SAM" id="MobiDB-lite"/>
    </source>
</evidence>
<evidence type="ECO:0000313" key="8">
    <source>
        <dbReference type="Proteomes" id="UP000327085"/>
    </source>
</evidence>
<dbReference type="GO" id="GO:0005739">
    <property type="term" value="C:mitochondrion"/>
    <property type="evidence" value="ECO:0007669"/>
    <property type="project" value="UniProtKB-SubCell"/>
</dbReference>
<accession>A0A5E4FJN1</accession>
<organism evidence="7 8">
    <name type="scientific">Prunus dulcis</name>
    <name type="common">Almond</name>
    <name type="synonym">Amygdalus dulcis</name>
    <dbReference type="NCBI Taxonomy" id="3755"/>
    <lineage>
        <taxon>Eukaryota</taxon>
        <taxon>Viridiplantae</taxon>
        <taxon>Streptophyta</taxon>
        <taxon>Embryophyta</taxon>
        <taxon>Tracheophyta</taxon>
        <taxon>Spermatophyta</taxon>
        <taxon>Magnoliopsida</taxon>
        <taxon>eudicotyledons</taxon>
        <taxon>Gunneridae</taxon>
        <taxon>Pentapetalae</taxon>
        <taxon>rosids</taxon>
        <taxon>fabids</taxon>
        <taxon>Rosales</taxon>
        <taxon>Rosaceae</taxon>
        <taxon>Amygdaloideae</taxon>
        <taxon>Amygdaleae</taxon>
        <taxon>Prunus</taxon>
    </lineage>
</organism>
<evidence type="ECO:0000313" key="7">
    <source>
        <dbReference type="EMBL" id="VVA25848.1"/>
    </source>
</evidence>
<feature type="region of interest" description="Disordered" evidence="5">
    <location>
        <begin position="113"/>
        <end position="139"/>
    </location>
</feature>
<comment type="similarity">
    <text evidence="3">Belongs to the mitochondrion-specific ribosomal protein mS38 family.</text>
</comment>
<evidence type="ECO:0000259" key="6">
    <source>
        <dbReference type="SMART" id="SM01155"/>
    </source>
</evidence>